<name>A0A1J4KA93_9EUKA</name>
<keyword evidence="4" id="KW-1185">Reference proteome</keyword>
<evidence type="ECO:0000256" key="1">
    <source>
        <dbReference type="SAM" id="MobiDB-lite"/>
    </source>
</evidence>
<dbReference type="Proteomes" id="UP000179807">
    <property type="component" value="Unassembled WGS sequence"/>
</dbReference>
<dbReference type="PROSITE" id="PS51140">
    <property type="entry name" value="CUE"/>
    <property type="match status" value="1"/>
</dbReference>
<dbReference type="InterPro" id="IPR009060">
    <property type="entry name" value="UBA-like_sf"/>
</dbReference>
<reference evidence="3" key="1">
    <citation type="submission" date="2016-10" db="EMBL/GenBank/DDBJ databases">
        <authorList>
            <person name="Benchimol M."/>
            <person name="Almeida L.G."/>
            <person name="Vasconcelos A.T."/>
            <person name="Perreira-Neves A."/>
            <person name="Rosa I.A."/>
            <person name="Tasca T."/>
            <person name="Bogo M.R."/>
            <person name="de Souza W."/>
        </authorList>
    </citation>
    <scope>NUCLEOTIDE SEQUENCE [LARGE SCALE GENOMIC DNA]</scope>
    <source>
        <strain evidence="3">K</strain>
    </source>
</reference>
<dbReference type="Pfam" id="PF02845">
    <property type="entry name" value="CUE"/>
    <property type="match status" value="1"/>
</dbReference>
<dbReference type="Gene3D" id="1.10.8.10">
    <property type="entry name" value="DNA helicase RuvA subunit, C-terminal domain"/>
    <property type="match status" value="1"/>
</dbReference>
<dbReference type="OrthoDB" id="10482530at2759"/>
<sequence>MSQGMIHSLQEMFPNHSVGIIERVVQETRGSTEAAINKLLSIPADRSAPSQGHFSRPAQRQQQPPPPERTSDHIFPEDFLRWPKNVEWVCVSSEISESPLQTDDDVINPHSADGIMPPLPNNATIQKGGFDQTSGWSKLKSRFMSMGPGYNQI</sequence>
<dbReference type="CDD" id="cd14279">
    <property type="entry name" value="CUE"/>
    <property type="match status" value="1"/>
</dbReference>
<accession>A0A1J4KA93</accession>
<evidence type="ECO:0000313" key="4">
    <source>
        <dbReference type="Proteomes" id="UP000179807"/>
    </source>
</evidence>
<dbReference type="GeneID" id="94837838"/>
<dbReference type="EMBL" id="MLAK01000676">
    <property type="protein sequence ID" value="OHT08139.1"/>
    <property type="molecule type" value="Genomic_DNA"/>
</dbReference>
<dbReference type="RefSeq" id="XP_068361275.1">
    <property type="nucleotide sequence ID" value="XM_068503134.1"/>
</dbReference>
<dbReference type="SMART" id="SM00546">
    <property type="entry name" value="CUE"/>
    <property type="match status" value="1"/>
</dbReference>
<protein>
    <recommendedName>
        <fullName evidence="2">CUE domain-containing protein</fullName>
    </recommendedName>
</protein>
<dbReference type="GO" id="GO:0043130">
    <property type="term" value="F:ubiquitin binding"/>
    <property type="evidence" value="ECO:0007669"/>
    <property type="project" value="InterPro"/>
</dbReference>
<feature type="domain" description="CUE" evidence="2">
    <location>
        <begin position="1"/>
        <end position="44"/>
    </location>
</feature>
<evidence type="ECO:0000313" key="3">
    <source>
        <dbReference type="EMBL" id="OHT08139.1"/>
    </source>
</evidence>
<dbReference type="InterPro" id="IPR003892">
    <property type="entry name" value="CUE"/>
</dbReference>
<dbReference type="VEuPathDB" id="TrichDB:TRFO_23414"/>
<dbReference type="AlphaFoldDB" id="A0A1J4KA93"/>
<proteinExistence type="predicted"/>
<evidence type="ECO:0000259" key="2">
    <source>
        <dbReference type="PROSITE" id="PS51140"/>
    </source>
</evidence>
<feature type="region of interest" description="Disordered" evidence="1">
    <location>
        <begin position="42"/>
        <end position="74"/>
    </location>
</feature>
<dbReference type="SUPFAM" id="SSF46934">
    <property type="entry name" value="UBA-like"/>
    <property type="match status" value="1"/>
</dbReference>
<gene>
    <name evidence="3" type="ORF">TRFO_23414</name>
</gene>
<comment type="caution">
    <text evidence="3">The sequence shown here is derived from an EMBL/GenBank/DDBJ whole genome shotgun (WGS) entry which is preliminary data.</text>
</comment>
<organism evidence="3 4">
    <name type="scientific">Tritrichomonas foetus</name>
    <dbReference type="NCBI Taxonomy" id="1144522"/>
    <lineage>
        <taxon>Eukaryota</taxon>
        <taxon>Metamonada</taxon>
        <taxon>Parabasalia</taxon>
        <taxon>Tritrichomonadida</taxon>
        <taxon>Tritrichomonadidae</taxon>
        <taxon>Tritrichomonas</taxon>
    </lineage>
</organism>